<evidence type="ECO:0000313" key="2">
    <source>
        <dbReference type="EMBL" id="EEE06312.1"/>
    </source>
</evidence>
<name>B9BT92_9BURK</name>
<evidence type="ECO:0000256" key="1">
    <source>
        <dbReference type="SAM" id="MobiDB-lite"/>
    </source>
</evidence>
<dbReference type="EMBL" id="ACFC01000007">
    <property type="protein sequence ID" value="EEE06312.1"/>
    <property type="molecule type" value="Genomic_DNA"/>
</dbReference>
<reference evidence="2 3" key="1">
    <citation type="journal article" date="2012" name="J. Bacteriol.">
        <title>Draft Genome Sequence Determination for Cystic Fibrosis and Chronic Granulomatous Disease Burkholderia multivorans Isolates.</title>
        <authorList>
            <person name="Varga J.J."/>
            <person name="Losada L."/>
            <person name="Zelazny A.M."/>
            <person name="Brinkac L."/>
            <person name="Harkins D."/>
            <person name="Radune D."/>
            <person name="Hostetler J."/>
            <person name="Sampaio E.P."/>
            <person name="Ronning C.M."/>
            <person name="Nierman W.C."/>
            <person name="Greenberg D.E."/>
            <person name="Holland S.M."/>
            <person name="Goldberg J.B."/>
        </authorList>
    </citation>
    <scope>NUCLEOTIDE SEQUENCE [LARGE SCALE GENOMIC DNA]</scope>
    <source>
        <strain evidence="2 3">CGD2</strain>
    </source>
</reference>
<dbReference type="AlphaFoldDB" id="B9BT92"/>
<accession>B9BT92</accession>
<feature type="region of interest" description="Disordered" evidence="1">
    <location>
        <begin position="1"/>
        <end position="37"/>
    </location>
</feature>
<protein>
    <submittedName>
        <fullName evidence="2">Uncharacterized protein</fullName>
    </submittedName>
</protein>
<gene>
    <name evidence="2" type="ORF">BURMUCGD2_3016</name>
</gene>
<comment type="caution">
    <text evidence="2">The sequence shown here is derived from an EMBL/GenBank/DDBJ whole genome shotgun (WGS) entry which is preliminary data.</text>
</comment>
<dbReference type="Proteomes" id="UP000004535">
    <property type="component" value="Unassembled WGS sequence"/>
</dbReference>
<organism evidence="2 3">
    <name type="scientific">Burkholderia multivorans CGD2</name>
    <dbReference type="NCBI Taxonomy" id="513052"/>
    <lineage>
        <taxon>Bacteria</taxon>
        <taxon>Pseudomonadati</taxon>
        <taxon>Pseudomonadota</taxon>
        <taxon>Betaproteobacteria</taxon>
        <taxon>Burkholderiales</taxon>
        <taxon>Burkholderiaceae</taxon>
        <taxon>Burkholderia</taxon>
        <taxon>Burkholderia cepacia complex</taxon>
    </lineage>
</organism>
<evidence type="ECO:0000313" key="3">
    <source>
        <dbReference type="Proteomes" id="UP000004535"/>
    </source>
</evidence>
<sequence length="37" mass="4245">MLRETGRFGPVSRAEFNSVPEMRPADPFSRPDDRCGY</sequence>
<proteinExistence type="predicted"/>